<dbReference type="EMBL" id="JANPWB010000012">
    <property type="protein sequence ID" value="KAJ1117080.1"/>
    <property type="molecule type" value="Genomic_DNA"/>
</dbReference>
<evidence type="ECO:0000256" key="1">
    <source>
        <dbReference type="SAM" id="MobiDB-lite"/>
    </source>
</evidence>
<dbReference type="Proteomes" id="UP001066276">
    <property type="component" value="Chromosome 8"/>
</dbReference>
<proteinExistence type="predicted"/>
<comment type="caution">
    <text evidence="2">The sequence shown here is derived from an EMBL/GenBank/DDBJ whole genome shotgun (WGS) entry which is preliminary data.</text>
</comment>
<reference evidence="2" key="1">
    <citation type="journal article" date="2022" name="bioRxiv">
        <title>Sequencing and chromosome-scale assembly of the giantPleurodeles waltlgenome.</title>
        <authorList>
            <person name="Brown T."/>
            <person name="Elewa A."/>
            <person name="Iarovenko S."/>
            <person name="Subramanian E."/>
            <person name="Araus A.J."/>
            <person name="Petzold A."/>
            <person name="Susuki M."/>
            <person name="Suzuki K.-i.T."/>
            <person name="Hayashi T."/>
            <person name="Toyoda A."/>
            <person name="Oliveira C."/>
            <person name="Osipova E."/>
            <person name="Leigh N.D."/>
            <person name="Simon A."/>
            <person name="Yun M.H."/>
        </authorList>
    </citation>
    <scope>NUCLEOTIDE SEQUENCE</scope>
    <source>
        <strain evidence="2">20211129_DDA</strain>
        <tissue evidence="2">Liver</tissue>
    </source>
</reference>
<sequence length="135" mass="14176">MDYIAEAEATWDIMAPKSAQGTREKTDGAAPGGRSVLGVGHQKQEQTSEALAGVKQNADNGTKPAETKGPMEVGNKGDTVQICLEKEEKSSTPSLTVRGPPAGAPIPVQMRLVCPSKVEVVHQWHLGCIEAAEAS</sequence>
<name>A0AAV7NW55_PLEWA</name>
<dbReference type="AlphaFoldDB" id="A0AAV7NW55"/>
<organism evidence="2 3">
    <name type="scientific">Pleurodeles waltl</name>
    <name type="common">Iberian ribbed newt</name>
    <dbReference type="NCBI Taxonomy" id="8319"/>
    <lineage>
        <taxon>Eukaryota</taxon>
        <taxon>Metazoa</taxon>
        <taxon>Chordata</taxon>
        <taxon>Craniata</taxon>
        <taxon>Vertebrata</taxon>
        <taxon>Euteleostomi</taxon>
        <taxon>Amphibia</taxon>
        <taxon>Batrachia</taxon>
        <taxon>Caudata</taxon>
        <taxon>Salamandroidea</taxon>
        <taxon>Salamandridae</taxon>
        <taxon>Pleurodelinae</taxon>
        <taxon>Pleurodeles</taxon>
    </lineage>
</organism>
<protein>
    <submittedName>
        <fullName evidence="2">Uncharacterized protein</fullName>
    </submittedName>
</protein>
<evidence type="ECO:0000313" key="3">
    <source>
        <dbReference type="Proteomes" id="UP001066276"/>
    </source>
</evidence>
<gene>
    <name evidence="2" type="ORF">NDU88_005280</name>
</gene>
<accession>A0AAV7NW55</accession>
<evidence type="ECO:0000313" key="2">
    <source>
        <dbReference type="EMBL" id="KAJ1117080.1"/>
    </source>
</evidence>
<keyword evidence="3" id="KW-1185">Reference proteome</keyword>
<feature type="region of interest" description="Disordered" evidence="1">
    <location>
        <begin position="15"/>
        <end position="76"/>
    </location>
</feature>